<dbReference type="PROSITE" id="PS50188">
    <property type="entry name" value="B302_SPRY"/>
    <property type="match status" value="1"/>
</dbReference>
<keyword evidence="3" id="KW-0862">Zinc</keyword>
<dbReference type="EMBL" id="JARO02018672">
    <property type="protein sequence ID" value="KPP56852.1"/>
    <property type="molecule type" value="Genomic_DNA"/>
</dbReference>
<evidence type="ECO:0000256" key="1">
    <source>
        <dbReference type="ARBA" id="ARBA00022723"/>
    </source>
</evidence>
<dbReference type="InterPro" id="IPR003879">
    <property type="entry name" value="Butyrophylin_SPRY"/>
</dbReference>
<dbReference type="PRINTS" id="PR01407">
    <property type="entry name" value="BUTYPHLNCDUF"/>
</dbReference>
<dbReference type="InterPro" id="IPR051051">
    <property type="entry name" value="E3_ubiq-ligase_TRIM/RNF"/>
</dbReference>
<dbReference type="SUPFAM" id="SSF49899">
    <property type="entry name" value="Concanavalin A-like lectins/glucanases"/>
    <property type="match status" value="1"/>
</dbReference>
<evidence type="ECO:0000313" key="5">
    <source>
        <dbReference type="EMBL" id="KPP56852.1"/>
    </source>
</evidence>
<feature type="domain" description="B30.2/SPRY" evidence="4">
    <location>
        <begin position="11"/>
        <end position="207"/>
    </location>
</feature>
<dbReference type="Gene3D" id="3.80.10.10">
    <property type="entry name" value="Ribonuclease Inhibitor"/>
    <property type="match status" value="1"/>
</dbReference>
<dbReference type="InterPro" id="IPR032675">
    <property type="entry name" value="LRR_dom_sf"/>
</dbReference>
<evidence type="ECO:0000256" key="3">
    <source>
        <dbReference type="ARBA" id="ARBA00022833"/>
    </source>
</evidence>
<name>A0A0P7UDF0_SCLFO</name>
<dbReference type="STRING" id="113540.ENSSFOP00015006231"/>
<dbReference type="InterPro" id="IPR003877">
    <property type="entry name" value="SPRY_dom"/>
</dbReference>
<keyword evidence="2" id="KW-0863">Zinc-finger</keyword>
<protein>
    <recommendedName>
        <fullName evidence="4">B30.2/SPRY domain-containing protein</fullName>
    </recommendedName>
</protein>
<reference evidence="5 6" key="1">
    <citation type="submission" date="2015-08" db="EMBL/GenBank/DDBJ databases">
        <title>The genome of the Asian arowana (Scleropages formosus).</title>
        <authorList>
            <person name="Tan M.H."/>
            <person name="Gan H.M."/>
            <person name="Croft L.J."/>
            <person name="Austin C.M."/>
        </authorList>
    </citation>
    <scope>NUCLEOTIDE SEQUENCE [LARGE SCALE GENOMIC DNA]</scope>
    <source>
        <strain evidence="5">Aro1</strain>
    </source>
</reference>
<dbReference type="InterPro" id="IPR013320">
    <property type="entry name" value="ConA-like_dom_sf"/>
</dbReference>
<dbReference type="PANTHER" id="PTHR25465:SF5">
    <property type="entry name" value="E3 UBIQUITIN_ISG15 LIGASE TRIM25-RELATED"/>
    <property type="match status" value="1"/>
</dbReference>
<proteinExistence type="predicted"/>
<comment type="caution">
    <text evidence="5">The sequence shown here is derived from an EMBL/GenBank/DDBJ whole genome shotgun (WGS) entry which is preliminary data.</text>
</comment>
<dbReference type="PANTHER" id="PTHR25465">
    <property type="entry name" value="B-BOX DOMAIN CONTAINING"/>
    <property type="match status" value="1"/>
</dbReference>
<evidence type="ECO:0000259" key="4">
    <source>
        <dbReference type="PROSITE" id="PS50188"/>
    </source>
</evidence>
<dbReference type="AlphaFoldDB" id="A0A0P7UDF0"/>
<evidence type="ECO:0000256" key="2">
    <source>
        <dbReference type="ARBA" id="ARBA00022771"/>
    </source>
</evidence>
<keyword evidence="1" id="KW-0479">Metal-binding</keyword>
<dbReference type="InterPro" id="IPR043136">
    <property type="entry name" value="B30.2/SPRY_sf"/>
</dbReference>
<dbReference type="GO" id="GO:0008270">
    <property type="term" value="F:zinc ion binding"/>
    <property type="evidence" value="ECO:0007669"/>
    <property type="project" value="UniProtKB-KW"/>
</dbReference>
<sequence length="207" mass="22640">MSLCRVTEEGCASLASSLHSNPCSQLKELDLSYNHPGDSGAKLLSDLLEDPHLWTMVDSAGSDQGSSNSYLQIMMMVCVIESVSGGCYWEVQWTGNGAVIGVTYKGIRRKGKSVDCRLGYNEKSWVLFCSDRSYYVSHNNIHSAIAVPPAHRVGVYVDCVSGALSFYSVSSGELTLLYRFSSTFAEPLSPAFRVWGSNSSVFLCEME</sequence>
<dbReference type="Gene3D" id="2.60.120.920">
    <property type="match status" value="1"/>
</dbReference>
<accession>A0A0P7UDF0</accession>
<dbReference type="Pfam" id="PF00622">
    <property type="entry name" value="SPRY"/>
    <property type="match status" value="1"/>
</dbReference>
<gene>
    <name evidence="5" type="ORF">Z043_125489</name>
</gene>
<evidence type="ECO:0000313" key="6">
    <source>
        <dbReference type="Proteomes" id="UP000034805"/>
    </source>
</evidence>
<organism evidence="5 6">
    <name type="scientific">Scleropages formosus</name>
    <name type="common">Asian bonytongue</name>
    <name type="synonym">Osteoglossum formosum</name>
    <dbReference type="NCBI Taxonomy" id="113540"/>
    <lineage>
        <taxon>Eukaryota</taxon>
        <taxon>Metazoa</taxon>
        <taxon>Chordata</taxon>
        <taxon>Craniata</taxon>
        <taxon>Vertebrata</taxon>
        <taxon>Euteleostomi</taxon>
        <taxon>Actinopterygii</taxon>
        <taxon>Neopterygii</taxon>
        <taxon>Teleostei</taxon>
        <taxon>Osteoglossocephala</taxon>
        <taxon>Osteoglossomorpha</taxon>
        <taxon>Osteoglossiformes</taxon>
        <taxon>Osteoglossidae</taxon>
        <taxon>Scleropages</taxon>
    </lineage>
</organism>
<dbReference type="SUPFAM" id="SSF52047">
    <property type="entry name" value="RNI-like"/>
    <property type="match status" value="1"/>
</dbReference>
<dbReference type="SMART" id="SM00449">
    <property type="entry name" value="SPRY"/>
    <property type="match status" value="1"/>
</dbReference>
<dbReference type="Proteomes" id="UP000034805">
    <property type="component" value="Unassembled WGS sequence"/>
</dbReference>
<dbReference type="InterPro" id="IPR001870">
    <property type="entry name" value="B30.2/SPRY"/>
</dbReference>